<reference evidence="1" key="1">
    <citation type="journal article" date="2021" name="Proc. Natl. Acad. Sci. U.S.A.">
        <title>A Catalog of Tens of Thousands of Viruses from Human Metagenomes Reveals Hidden Associations with Chronic Diseases.</title>
        <authorList>
            <person name="Tisza M.J."/>
            <person name="Buck C.B."/>
        </authorList>
    </citation>
    <scope>NUCLEOTIDE SEQUENCE</scope>
    <source>
        <strain evidence="1">CtwwN25</strain>
    </source>
</reference>
<organism evidence="1">
    <name type="scientific">Myoviridae sp. ctwwN25</name>
    <dbReference type="NCBI Taxonomy" id="2825209"/>
    <lineage>
        <taxon>Viruses</taxon>
        <taxon>Duplodnaviria</taxon>
        <taxon>Heunggongvirae</taxon>
        <taxon>Uroviricota</taxon>
        <taxon>Caudoviricetes</taxon>
    </lineage>
</organism>
<dbReference type="EMBL" id="BK015472">
    <property type="protein sequence ID" value="DAE08555.1"/>
    <property type="molecule type" value="Genomic_DNA"/>
</dbReference>
<evidence type="ECO:0000313" key="1">
    <source>
        <dbReference type="EMBL" id="DAE08555.1"/>
    </source>
</evidence>
<name>A0A8S5PPY1_9CAUD</name>
<proteinExistence type="predicted"/>
<accession>A0A8S5PPY1</accession>
<sequence>MAAKITPLIDKDGNQIYPPTKAKAVFMSDNQTTAETAIEQAKTNASNASATAIEAKTIANGKATTVVYTATVGTSWSGSAAPYTQTVPVAGILSTDTPIVDINFNGVAYSSKEDIVTAWSSIYRITTANGSITIYADEKTTTAVPIQLKVVR</sequence>
<protein>
    <submittedName>
        <fullName evidence="1">Uncharacterized protein</fullName>
    </submittedName>
</protein>